<keyword evidence="6" id="KW-1185">Reference proteome</keyword>
<accession>A0ABQ3Y3J7</accession>
<keyword evidence="3" id="KW-0808">Transferase</keyword>
<reference evidence="5 6" key="1">
    <citation type="submission" date="2021-01" db="EMBL/GenBank/DDBJ databases">
        <title>Whole genome shotgun sequence of Actinoplanes deccanensis NBRC 13994.</title>
        <authorList>
            <person name="Komaki H."/>
            <person name="Tamura T."/>
        </authorList>
    </citation>
    <scope>NUCLEOTIDE SEQUENCE [LARGE SCALE GENOMIC DNA]</scope>
    <source>
        <strain evidence="5 6">NBRC 13994</strain>
    </source>
</reference>
<evidence type="ECO:0000313" key="5">
    <source>
        <dbReference type="EMBL" id="GID74573.1"/>
    </source>
</evidence>
<dbReference type="InterPro" id="IPR013216">
    <property type="entry name" value="Methyltransf_11"/>
</dbReference>
<organism evidence="5 6">
    <name type="scientific">Paractinoplanes deccanensis</name>
    <dbReference type="NCBI Taxonomy" id="113561"/>
    <lineage>
        <taxon>Bacteria</taxon>
        <taxon>Bacillati</taxon>
        <taxon>Actinomycetota</taxon>
        <taxon>Actinomycetes</taxon>
        <taxon>Micromonosporales</taxon>
        <taxon>Micromonosporaceae</taxon>
        <taxon>Paractinoplanes</taxon>
    </lineage>
</organism>
<comment type="similarity">
    <text evidence="1">Belongs to the methyltransferase superfamily.</text>
</comment>
<proteinExistence type="inferred from homology"/>
<dbReference type="PANTHER" id="PTHR44942:SF4">
    <property type="entry name" value="METHYLTRANSFERASE TYPE 11 DOMAIN-CONTAINING PROTEIN"/>
    <property type="match status" value="1"/>
</dbReference>
<keyword evidence="2 5" id="KW-0489">Methyltransferase</keyword>
<dbReference type="SUPFAM" id="SSF53335">
    <property type="entry name" value="S-adenosyl-L-methionine-dependent methyltransferases"/>
    <property type="match status" value="1"/>
</dbReference>
<evidence type="ECO:0000256" key="3">
    <source>
        <dbReference type="ARBA" id="ARBA00022679"/>
    </source>
</evidence>
<evidence type="ECO:0000256" key="2">
    <source>
        <dbReference type="ARBA" id="ARBA00022603"/>
    </source>
</evidence>
<dbReference type="Proteomes" id="UP000609879">
    <property type="component" value="Unassembled WGS sequence"/>
</dbReference>
<dbReference type="InterPro" id="IPR051052">
    <property type="entry name" value="Diverse_substrate_MTase"/>
</dbReference>
<dbReference type="Pfam" id="PF08241">
    <property type="entry name" value="Methyltransf_11"/>
    <property type="match status" value="1"/>
</dbReference>
<dbReference type="EMBL" id="BOMI01000063">
    <property type="protein sequence ID" value="GID74573.1"/>
    <property type="molecule type" value="Genomic_DNA"/>
</dbReference>
<dbReference type="InterPro" id="IPR029063">
    <property type="entry name" value="SAM-dependent_MTases_sf"/>
</dbReference>
<name>A0ABQ3Y3J7_9ACTN</name>
<evidence type="ECO:0000313" key="6">
    <source>
        <dbReference type="Proteomes" id="UP000609879"/>
    </source>
</evidence>
<dbReference type="PANTHER" id="PTHR44942">
    <property type="entry name" value="METHYLTRANSF_11 DOMAIN-CONTAINING PROTEIN"/>
    <property type="match status" value="1"/>
</dbReference>
<evidence type="ECO:0000256" key="1">
    <source>
        <dbReference type="ARBA" id="ARBA00008361"/>
    </source>
</evidence>
<evidence type="ECO:0000259" key="4">
    <source>
        <dbReference type="Pfam" id="PF08241"/>
    </source>
</evidence>
<protein>
    <submittedName>
        <fullName evidence="5">Methyltransferase type 11</fullName>
    </submittedName>
</protein>
<comment type="caution">
    <text evidence="5">The sequence shown here is derived from an EMBL/GenBank/DDBJ whole genome shotgun (WGS) entry which is preliminary data.</text>
</comment>
<dbReference type="CDD" id="cd02440">
    <property type="entry name" value="AdoMet_MTases"/>
    <property type="match status" value="1"/>
</dbReference>
<feature type="domain" description="Methyltransferase type 11" evidence="4">
    <location>
        <begin position="42"/>
        <end position="132"/>
    </location>
</feature>
<dbReference type="GO" id="GO:0008168">
    <property type="term" value="F:methyltransferase activity"/>
    <property type="evidence" value="ECO:0007669"/>
    <property type="project" value="UniProtKB-KW"/>
</dbReference>
<dbReference type="Gene3D" id="3.40.50.150">
    <property type="entry name" value="Vaccinia Virus protein VP39"/>
    <property type="match status" value="1"/>
</dbReference>
<gene>
    <name evidence="5" type="ORF">Ade02nite_32140</name>
</gene>
<sequence length="260" mass="27782">MNEAARVFGSAAEQYEAGRPGYHEGLAAEVLRYAGPATRTAVEVGAGTGKATVQFAAAGLSMVCLEPDARMAEVLRHTVAAYPSVSVVVSDFESWPARRADLLLAGTSWHWVDPRRCWDLAANVVAPGGTVALFWNPLGIVSPRLQAALAEIELAHGIDESVITPPASSYGTEPGDWDISGMWPAAALEASGRFGDVRQVRFRDEITYSTAGYLALLDSTSAYRLLVSREAALADVAHLLGSDGLRLTRITDVCLARRLQ</sequence>
<dbReference type="GO" id="GO:0032259">
    <property type="term" value="P:methylation"/>
    <property type="evidence" value="ECO:0007669"/>
    <property type="project" value="UniProtKB-KW"/>
</dbReference>
<dbReference type="RefSeq" id="WP_203763157.1">
    <property type="nucleotide sequence ID" value="NZ_BAAABO010000012.1"/>
</dbReference>